<comment type="caution">
    <text evidence="1">The sequence shown here is derived from an EMBL/GenBank/DDBJ whole genome shotgun (WGS) entry which is preliminary data.</text>
</comment>
<accession>A0ABN7WKQ6</accession>
<gene>
    <name evidence="1" type="ORF">GMARGA_LOCUS32204</name>
</gene>
<reference evidence="1 2" key="1">
    <citation type="submission" date="2021-06" db="EMBL/GenBank/DDBJ databases">
        <authorList>
            <person name="Kallberg Y."/>
            <person name="Tangrot J."/>
            <person name="Rosling A."/>
        </authorList>
    </citation>
    <scope>NUCLEOTIDE SEQUENCE [LARGE SCALE GENOMIC DNA]</scope>
    <source>
        <strain evidence="1 2">120-4 pot B 10/14</strain>
    </source>
</reference>
<dbReference type="Proteomes" id="UP000789901">
    <property type="component" value="Unassembled WGS sequence"/>
</dbReference>
<evidence type="ECO:0000313" key="1">
    <source>
        <dbReference type="EMBL" id="CAG8834715.1"/>
    </source>
</evidence>
<dbReference type="SUPFAM" id="SSF57756">
    <property type="entry name" value="Retrovirus zinc finger-like domains"/>
    <property type="match status" value="1"/>
</dbReference>
<evidence type="ECO:0000313" key="2">
    <source>
        <dbReference type="Proteomes" id="UP000789901"/>
    </source>
</evidence>
<feature type="non-terminal residue" evidence="1">
    <location>
        <position position="1"/>
    </location>
</feature>
<sequence length="183" mass="20451">PVVPSLFPNPIPVDSSSIAKPKTEDVLIKLTEAITSMITKVQEFKEPPWHNSNNWNNSSYYTCKCCEQMGYYAHNCPNSLPQTNPTAVATGSNAIPLGQNNRAQNTLLPVTNNGPKARPKGNETQNFLNLYVEEALLFLPNCLMKKKEEILNKNEEVSSRKNVIELKLLKISRTIPSQKNSKP</sequence>
<keyword evidence="2" id="KW-1185">Reference proteome</keyword>
<proteinExistence type="predicted"/>
<organism evidence="1 2">
    <name type="scientific">Gigaspora margarita</name>
    <dbReference type="NCBI Taxonomy" id="4874"/>
    <lineage>
        <taxon>Eukaryota</taxon>
        <taxon>Fungi</taxon>
        <taxon>Fungi incertae sedis</taxon>
        <taxon>Mucoromycota</taxon>
        <taxon>Glomeromycotina</taxon>
        <taxon>Glomeromycetes</taxon>
        <taxon>Diversisporales</taxon>
        <taxon>Gigasporaceae</taxon>
        <taxon>Gigaspora</taxon>
    </lineage>
</organism>
<name>A0ABN7WKQ6_GIGMA</name>
<dbReference type="EMBL" id="CAJVQB010049999">
    <property type="protein sequence ID" value="CAG8834715.1"/>
    <property type="molecule type" value="Genomic_DNA"/>
</dbReference>
<protein>
    <submittedName>
        <fullName evidence="1">35435_t:CDS:1</fullName>
    </submittedName>
</protein>
<feature type="non-terminal residue" evidence="1">
    <location>
        <position position="183"/>
    </location>
</feature>
<dbReference type="InterPro" id="IPR036875">
    <property type="entry name" value="Znf_CCHC_sf"/>
</dbReference>